<dbReference type="Proteomes" id="UP000177869">
    <property type="component" value="Unassembled WGS sequence"/>
</dbReference>
<organism evidence="1 2">
    <name type="scientific">Candidatus Nomurabacteria bacterium RIFCSPHIGHO2_01_FULL_38_19</name>
    <dbReference type="NCBI Taxonomy" id="1801732"/>
    <lineage>
        <taxon>Bacteria</taxon>
        <taxon>Candidatus Nomuraibacteriota</taxon>
    </lineage>
</organism>
<sequence>MEAMLTRILINKLHSGIGETPITKRAAMSEIIIYTSNPKTSLWIKKNLLYRLDSTVMQSSPIKQTGFSELILVRIR</sequence>
<evidence type="ECO:0000313" key="1">
    <source>
        <dbReference type="EMBL" id="OGI61023.1"/>
    </source>
</evidence>
<reference evidence="1 2" key="1">
    <citation type="journal article" date="2016" name="Nat. Commun.">
        <title>Thousands of microbial genomes shed light on interconnected biogeochemical processes in an aquifer system.</title>
        <authorList>
            <person name="Anantharaman K."/>
            <person name="Brown C.T."/>
            <person name="Hug L.A."/>
            <person name="Sharon I."/>
            <person name="Castelle C.J."/>
            <person name="Probst A.J."/>
            <person name="Thomas B.C."/>
            <person name="Singh A."/>
            <person name="Wilkins M.J."/>
            <person name="Karaoz U."/>
            <person name="Brodie E.L."/>
            <person name="Williams K.H."/>
            <person name="Hubbard S.S."/>
            <person name="Banfield J.F."/>
        </authorList>
    </citation>
    <scope>NUCLEOTIDE SEQUENCE [LARGE SCALE GENOMIC DNA]</scope>
</reference>
<accession>A0A1F6UUI5</accession>
<gene>
    <name evidence="1" type="ORF">A2814_01160</name>
</gene>
<protein>
    <submittedName>
        <fullName evidence="1">Uncharacterized protein</fullName>
    </submittedName>
</protein>
<dbReference type="AlphaFoldDB" id="A0A1F6UUI5"/>
<comment type="caution">
    <text evidence="1">The sequence shown here is derived from an EMBL/GenBank/DDBJ whole genome shotgun (WGS) entry which is preliminary data.</text>
</comment>
<proteinExistence type="predicted"/>
<dbReference type="EMBL" id="MFTI01000009">
    <property type="protein sequence ID" value="OGI61023.1"/>
    <property type="molecule type" value="Genomic_DNA"/>
</dbReference>
<dbReference type="STRING" id="1801732.A2814_01160"/>
<name>A0A1F6UUI5_9BACT</name>
<evidence type="ECO:0000313" key="2">
    <source>
        <dbReference type="Proteomes" id="UP000177869"/>
    </source>
</evidence>